<gene>
    <name evidence="2" type="ORF">B0H66DRAFT_632924</name>
</gene>
<comment type="caution">
    <text evidence="2">The sequence shown here is derived from an EMBL/GenBank/DDBJ whole genome shotgun (WGS) entry which is preliminary data.</text>
</comment>
<reference evidence="2" key="2">
    <citation type="submission" date="2023-06" db="EMBL/GenBank/DDBJ databases">
        <authorList>
            <consortium name="Lawrence Berkeley National Laboratory"/>
            <person name="Haridas S."/>
            <person name="Hensen N."/>
            <person name="Bonometti L."/>
            <person name="Westerberg I."/>
            <person name="Brannstrom I.O."/>
            <person name="Guillou S."/>
            <person name="Cros-Aarteil S."/>
            <person name="Calhoun S."/>
            <person name="Kuo A."/>
            <person name="Mondo S."/>
            <person name="Pangilinan J."/>
            <person name="Riley R."/>
            <person name="Labutti K."/>
            <person name="Andreopoulos B."/>
            <person name="Lipzen A."/>
            <person name="Chen C."/>
            <person name="Yanf M."/>
            <person name="Daum C."/>
            <person name="Ng V."/>
            <person name="Clum A."/>
            <person name="Steindorff A."/>
            <person name="Ohm R."/>
            <person name="Martin F."/>
            <person name="Silar P."/>
            <person name="Natvig D."/>
            <person name="Lalanne C."/>
            <person name="Gautier V."/>
            <person name="Ament-Velasquez S.L."/>
            <person name="Kruys A."/>
            <person name="Hutchinson M.I."/>
            <person name="Powell A.J."/>
            <person name="Barry K."/>
            <person name="Miller A.N."/>
            <person name="Grigoriev I.V."/>
            <person name="Debuchy R."/>
            <person name="Gladieux P."/>
            <person name="Thoren M.H."/>
            <person name="Johannesson H."/>
        </authorList>
    </citation>
    <scope>NUCLEOTIDE SEQUENCE</scope>
    <source>
        <strain evidence="2">CBS 118394</strain>
    </source>
</reference>
<dbReference type="AlphaFoldDB" id="A0AAE0LY87"/>
<dbReference type="PANTHER" id="PTHR33112:SF16">
    <property type="entry name" value="HETEROKARYON INCOMPATIBILITY DOMAIN-CONTAINING PROTEIN"/>
    <property type="match status" value="1"/>
</dbReference>
<dbReference type="Pfam" id="PF06985">
    <property type="entry name" value="HET"/>
    <property type="match status" value="1"/>
</dbReference>
<proteinExistence type="predicted"/>
<dbReference type="EMBL" id="JAUEDM010000009">
    <property type="protein sequence ID" value="KAK3312286.1"/>
    <property type="molecule type" value="Genomic_DNA"/>
</dbReference>
<sequence length="490" mass="55686">MEVVVHGTWRSITPSPWHGEDRVGLLRPSVADPRFQRALVPYTGDSSLGHGHQMSENLDPDLFRLWLNICCEHHTARCPTGRQDGYLDKLILIDVNQWRVLPLEPDHQPAYTALSYVWSDQSNWKPRLVKRTPPSIRIPQTTEDTINLTRNIGIGFIWIDALCIVQDDLDAQAFQIKQEAAWRADVHLEAHSAKTPVDVLSDDNVIQELVENPGTSRNEAIVTFRHLIHKYMLRQLTKDSDIENALAGVGNLLRSKIGPLYHGILERIFGEIIEGCWCWDLLQSPRTGWIRERIITTTDTLSPADPEIGIAPLGEVATNKPLLKFFKFSDELQPLLQPDTTGQNNVKQMYDHCIPDISQLQDRYRVMQAALKPSSSMPDHIAFFRSLAILAVERQPHHFVGASYDFPVCHPTTKRRLSSIRLWQGAEPRGKFKVHPFIVISASEKAFRLMMIRFEKGVAYKVNNVTAPGAKVKMEDCWRLGPTKRIIITG</sequence>
<protein>
    <recommendedName>
        <fullName evidence="1">Heterokaryon incompatibility domain-containing protein</fullName>
    </recommendedName>
</protein>
<evidence type="ECO:0000313" key="2">
    <source>
        <dbReference type="EMBL" id="KAK3312286.1"/>
    </source>
</evidence>
<keyword evidence="3" id="KW-1185">Reference proteome</keyword>
<dbReference type="PANTHER" id="PTHR33112">
    <property type="entry name" value="DOMAIN PROTEIN, PUTATIVE-RELATED"/>
    <property type="match status" value="1"/>
</dbReference>
<name>A0AAE0LY87_9PEZI</name>
<evidence type="ECO:0000313" key="3">
    <source>
        <dbReference type="Proteomes" id="UP001283341"/>
    </source>
</evidence>
<organism evidence="2 3">
    <name type="scientific">Apodospora peruviana</name>
    <dbReference type="NCBI Taxonomy" id="516989"/>
    <lineage>
        <taxon>Eukaryota</taxon>
        <taxon>Fungi</taxon>
        <taxon>Dikarya</taxon>
        <taxon>Ascomycota</taxon>
        <taxon>Pezizomycotina</taxon>
        <taxon>Sordariomycetes</taxon>
        <taxon>Sordariomycetidae</taxon>
        <taxon>Sordariales</taxon>
        <taxon>Lasiosphaeriaceae</taxon>
        <taxon>Apodospora</taxon>
    </lineage>
</organism>
<dbReference type="InterPro" id="IPR010730">
    <property type="entry name" value="HET"/>
</dbReference>
<reference evidence="2" key="1">
    <citation type="journal article" date="2023" name="Mol. Phylogenet. Evol.">
        <title>Genome-scale phylogeny and comparative genomics of the fungal order Sordariales.</title>
        <authorList>
            <person name="Hensen N."/>
            <person name="Bonometti L."/>
            <person name="Westerberg I."/>
            <person name="Brannstrom I.O."/>
            <person name="Guillou S."/>
            <person name="Cros-Aarteil S."/>
            <person name="Calhoun S."/>
            <person name="Haridas S."/>
            <person name="Kuo A."/>
            <person name="Mondo S."/>
            <person name="Pangilinan J."/>
            <person name="Riley R."/>
            <person name="LaButti K."/>
            <person name="Andreopoulos B."/>
            <person name="Lipzen A."/>
            <person name="Chen C."/>
            <person name="Yan M."/>
            <person name="Daum C."/>
            <person name="Ng V."/>
            <person name="Clum A."/>
            <person name="Steindorff A."/>
            <person name="Ohm R.A."/>
            <person name="Martin F."/>
            <person name="Silar P."/>
            <person name="Natvig D.O."/>
            <person name="Lalanne C."/>
            <person name="Gautier V."/>
            <person name="Ament-Velasquez S.L."/>
            <person name="Kruys A."/>
            <person name="Hutchinson M.I."/>
            <person name="Powell A.J."/>
            <person name="Barry K."/>
            <person name="Miller A.N."/>
            <person name="Grigoriev I.V."/>
            <person name="Debuchy R."/>
            <person name="Gladieux P."/>
            <person name="Hiltunen Thoren M."/>
            <person name="Johannesson H."/>
        </authorList>
    </citation>
    <scope>NUCLEOTIDE SEQUENCE</scope>
    <source>
        <strain evidence="2">CBS 118394</strain>
    </source>
</reference>
<dbReference type="Proteomes" id="UP001283341">
    <property type="component" value="Unassembled WGS sequence"/>
</dbReference>
<accession>A0AAE0LY87</accession>
<evidence type="ECO:0000259" key="1">
    <source>
        <dbReference type="Pfam" id="PF06985"/>
    </source>
</evidence>
<feature type="domain" description="Heterokaryon incompatibility" evidence="1">
    <location>
        <begin position="111"/>
        <end position="178"/>
    </location>
</feature>